<dbReference type="Pfam" id="PF10916">
    <property type="entry name" value="DUF2712"/>
    <property type="match status" value="1"/>
</dbReference>
<keyword evidence="3" id="KW-1185">Reference proteome</keyword>
<accession>A0A1I1AK42</accession>
<evidence type="ECO:0000313" key="2">
    <source>
        <dbReference type="EMBL" id="SFB37736.1"/>
    </source>
</evidence>
<evidence type="ECO:0000256" key="1">
    <source>
        <dbReference type="SAM" id="SignalP"/>
    </source>
</evidence>
<dbReference type="STRING" id="1120918.SAMN05216249_12816"/>
<dbReference type="RefSeq" id="WP_092874752.1">
    <property type="nucleotide sequence ID" value="NZ_FOJY01000028.1"/>
</dbReference>
<protein>
    <submittedName>
        <fullName evidence="2">Uncharacterized protein</fullName>
    </submittedName>
</protein>
<organism evidence="2 3">
    <name type="scientific">Acetitomaculum ruminis DSM 5522</name>
    <dbReference type="NCBI Taxonomy" id="1120918"/>
    <lineage>
        <taxon>Bacteria</taxon>
        <taxon>Bacillati</taxon>
        <taxon>Bacillota</taxon>
        <taxon>Clostridia</taxon>
        <taxon>Lachnospirales</taxon>
        <taxon>Lachnospiraceae</taxon>
        <taxon>Acetitomaculum</taxon>
    </lineage>
</organism>
<gene>
    <name evidence="2" type="ORF">SAMN05216249_12816</name>
</gene>
<sequence length="148" mass="16515">MMKKKFRNLFKTCIVVGTLALSTSIFLPLGSDAAGNISDRKFDYTYIGDGCDHTVEVSRKKLDYTSCYVKNTSNFAIRINVLSTNRSGKSFTVLENSSVTPYLRVPAGHSKYIPNYVREHGYHSCTLGINPEIHKRAKVTGVWSPDSV</sequence>
<dbReference type="EMBL" id="FOJY01000028">
    <property type="protein sequence ID" value="SFB37736.1"/>
    <property type="molecule type" value="Genomic_DNA"/>
</dbReference>
<keyword evidence="1" id="KW-0732">Signal</keyword>
<feature type="chain" id="PRO_5011675466" evidence="1">
    <location>
        <begin position="34"/>
        <end position="148"/>
    </location>
</feature>
<dbReference type="InterPro" id="IPR020208">
    <property type="entry name" value="DUF2712"/>
</dbReference>
<reference evidence="2 3" key="1">
    <citation type="submission" date="2016-10" db="EMBL/GenBank/DDBJ databases">
        <authorList>
            <person name="de Groot N.N."/>
        </authorList>
    </citation>
    <scope>NUCLEOTIDE SEQUENCE [LARGE SCALE GENOMIC DNA]</scope>
    <source>
        <strain evidence="2 3">DSM 5522</strain>
    </source>
</reference>
<dbReference type="Proteomes" id="UP000198838">
    <property type="component" value="Unassembled WGS sequence"/>
</dbReference>
<name>A0A1I1AK42_9FIRM</name>
<dbReference type="AlphaFoldDB" id="A0A1I1AK42"/>
<dbReference type="OrthoDB" id="2066598at2"/>
<feature type="signal peptide" evidence="1">
    <location>
        <begin position="1"/>
        <end position="33"/>
    </location>
</feature>
<evidence type="ECO:0000313" key="3">
    <source>
        <dbReference type="Proteomes" id="UP000198838"/>
    </source>
</evidence>
<proteinExistence type="predicted"/>